<evidence type="ECO:0000313" key="2">
    <source>
        <dbReference type="Proteomes" id="UP001396334"/>
    </source>
</evidence>
<evidence type="ECO:0000313" key="1">
    <source>
        <dbReference type="EMBL" id="KAK9005647.1"/>
    </source>
</evidence>
<reference evidence="1 2" key="1">
    <citation type="journal article" date="2024" name="G3 (Bethesda)">
        <title>Genome assembly of Hibiscus sabdariffa L. provides insights into metabolisms of medicinal natural products.</title>
        <authorList>
            <person name="Kim T."/>
        </authorList>
    </citation>
    <scope>NUCLEOTIDE SEQUENCE [LARGE SCALE GENOMIC DNA]</scope>
    <source>
        <strain evidence="1">TK-2024</strain>
        <tissue evidence="1">Old leaves</tissue>
    </source>
</reference>
<gene>
    <name evidence="1" type="ORF">V6N11_043072</name>
</gene>
<name>A0ABR2QYX8_9ROSI</name>
<protein>
    <submittedName>
        <fullName evidence="1">Uncharacterized protein</fullName>
    </submittedName>
</protein>
<dbReference type="Proteomes" id="UP001396334">
    <property type="component" value="Unassembled WGS sequence"/>
</dbReference>
<keyword evidence="2" id="KW-1185">Reference proteome</keyword>
<sequence>MAHIHFDVSYVDFGSLYEECSNVDFDITNPDGPSWDKFCLQKISVVIPYIRELDTPLSIDETFGGEDEVVEEEADDESGHM</sequence>
<proteinExistence type="predicted"/>
<organism evidence="1 2">
    <name type="scientific">Hibiscus sabdariffa</name>
    <name type="common">roselle</name>
    <dbReference type="NCBI Taxonomy" id="183260"/>
    <lineage>
        <taxon>Eukaryota</taxon>
        <taxon>Viridiplantae</taxon>
        <taxon>Streptophyta</taxon>
        <taxon>Embryophyta</taxon>
        <taxon>Tracheophyta</taxon>
        <taxon>Spermatophyta</taxon>
        <taxon>Magnoliopsida</taxon>
        <taxon>eudicotyledons</taxon>
        <taxon>Gunneridae</taxon>
        <taxon>Pentapetalae</taxon>
        <taxon>rosids</taxon>
        <taxon>malvids</taxon>
        <taxon>Malvales</taxon>
        <taxon>Malvaceae</taxon>
        <taxon>Malvoideae</taxon>
        <taxon>Hibiscus</taxon>
    </lineage>
</organism>
<accession>A0ABR2QYX8</accession>
<dbReference type="EMBL" id="JBBPBN010000030">
    <property type="protein sequence ID" value="KAK9005647.1"/>
    <property type="molecule type" value="Genomic_DNA"/>
</dbReference>
<comment type="caution">
    <text evidence="1">The sequence shown here is derived from an EMBL/GenBank/DDBJ whole genome shotgun (WGS) entry which is preliminary data.</text>
</comment>